<evidence type="ECO:0008006" key="3">
    <source>
        <dbReference type="Google" id="ProtNLM"/>
    </source>
</evidence>
<proteinExistence type="predicted"/>
<accession>A0ABP9HUJ2</accession>
<dbReference type="EMBL" id="BAABHS010000020">
    <property type="protein sequence ID" value="GAA4978300.1"/>
    <property type="molecule type" value="Genomic_DNA"/>
</dbReference>
<organism evidence="1 2">
    <name type="scientific">Yinghuangia aomiensis</name>
    <dbReference type="NCBI Taxonomy" id="676205"/>
    <lineage>
        <taxon>Bacteria</taxon>
        <taxon>Bacillati</taxon>
        <taxon>Actinomycetota</taxon>
        <taxon>Actinomycetes</taxon>
        <taxon>Kitasatosporales</taxon>
        <taxon>Streptomycetaceae</taxon>
        <taxon>Yinghuangia</taxon>
    </lineage>
</organism>
<dbReference type="Proteomes" id="UP001500466">
    <property type="component" value="Unassembled WGS sequence"/>
</dbReference>
<keyword evidence="2" id="KW-1185">Reference proteome</keyword>
<protein>
    <recommendedName>
        <fullName evidence="3">Winged helix-turn helix</fullName>
    </recommendedName>
</protein>
<reference evidence="2" key="1">
    <citation type="journal article" date="2019" name="Int. J. Syst. Evol. Microbiol.">
        <title>The Global Catalogue of Microorganisms (GCM) 10K type strain sequencing project: providing services to taxonomists for standard genome sequencing and annotation.</title>
        <authorList>
            <consortium name="The Broad Institute Genomics Platform"/>
            <consortium name="The Broad Institute Genome Sequencing Center for Infectious Disease"/>
            <person name="Wu L."/>
            <person name="Ma J."/>
        </authorList>
    </citation>
    <scope>NUCLEOTIDE SEQUENCE [LARGE SCALE GENOMIC DNA]</scope>
    <source>
        <strain evidence="2">JCM 17986</strain>
    </source>
</reference>
<evidence type="ECO:0000313" key="2">
    <source>
        <dbReference type="Proteomes" id="UP001500466"/>
    </source>
</evidence>
<gene>
    <name evidence="1" type="ORF">GCM10023205_52840</name>
</gene>
<name>A0ABP9HUJ2_9ACTN</name>
<sequence length="91" mass="10281">MGLSRAELFERIRRDRRVHPAVSIRTLCRRCRVHRLPDVEAGVGVRGADAARDVLWRLRLTDPGMVVAWATRLGITLKTVPRPRNQKGSSA</sequence>
<evidence type="ECO:0000313" key="1">
    <source>
        <dbReference type="EMBL" id="GAA4978300.1"/>
    </source>
</evidence>
<comment type="caution">
    <text evidence="1">The sequence shown here is derived from an EMBL/GenBank/DDBJ whole genome shotgun (WGS) entry which is preliminary data.</text>
</comment>